<dbReference type="NCBIfam" id="TIGR00964">
    <property type="entry name" value="secE_bact"/>
    <property type="match status" value="1"/>
</dbReference>
<dbReference type="Proteomes" id="UP000245433">
    <property type="component" value="Unassembled WGS sequence"/>
</dbReference>
<keyword evidence="8 9" id="KW-0472">Membrane</keyword>
<keyword evidence="6 9" id="KW-1133">Transmembrane helix</keyword>
<dbReference type="InterPro" id="IPR005807">
    <property type="entry name" value="SecE_bac"/>
</dbReference>
<protein>
    <submittedName>
        <fullName evidence="10">Preprotein translocase subunit SecE</fullName>
    </submittedName>
</protein>
<dbReference type="GO" id="GO:0009306">
    <property type="term" value="P:protein secretion"/>
    <property type="evidence" value="ECO:0007669"/>
    <property type="project" value="InterPro"/>
</dbReference>
<accession>A0A2U1D7V6</accession>
<gene>
    <name evidence="10" type="ORF">C7384_10669</name>
</gene>
<dbReference type="AlphaFoldDB" id="A0A2U1D7V6"/>
<evidence type="ECO:0000256" key="3">
    <source>
        <dbReference type="ARBA" id="ARBA00022475"/>
    </source>
</evidence>
<dbReference type="GO" id="GO:0008320">
    <property type="term" value="F:protein transmembrane transporter activity"/>
    <property type="evidence" value="ECO:0007669"/>
    <property type="project" value="InterPro"/>
</dbReference>
<dbReference type="InterPro" id="IPR001901">
    <property type="entry name" value="Translocase_SecE/Sec61-g"/>
</dbReference>
<comment type="caution">
    <text evidence="10">The sequence shown here is derived from an EMBL/GenBank/DDBJ whole genome shotgun (WGS) entry which is preliminary data.</text>
</comment>
<proteinExistence type="predicted"/>
<evidence type="ECO:0000256" key="2">
    <source>
        <dbReference type="ARBA" id="ARBA00022448"/>
    </source>
</evidence>
<dbReference type="RefSeq" id="WP_089938960.1">
    <property type="nucleotide sequence ID" value="NZ_CAKOEW010000005.1"/>
</dbReference>
<feature type="transmembrane region" description="Helical" evidence="9">
    <location>
        <begin position="28"/>
        <end position="48"/>
    </location>
</feature>
<dbReference type="GO" id="GO:0006605">
    <property type="term" value="P:protein targeting"/>
    <property type="evidence" value="ECO:0007669"/>
    <property type="project" value="InterPro"/>
</dbReference>
<evidence type="ECO:0000256" key="6">
    <source>
        <dbReference type="ARBA" id="ARBA00022989"/>
    </source>
</evidence>
<dbReference type="EMBL" id="QEKT01000006">
    <property type="protein sequence ID" value="PVY83755.1"/>
    <property type="molecule type" value="Genomic_DNA"/>
</dbReference>
<dbReference type="Gene3D" id="1.20.5.1030">
    <property type="entry name" value="Preprotein translocase secy subunit"/>
    <property type="match status" value="1"/>
</dbReference>
<evidence type="ECO:0000256" key="9">
    <source>
        <dbReference type="SAM" id="Phobius"/>
    </source>
</evidence>
<evidence type="ECO:0000256" key="8">
    <source>
        <dbReference type="ARBA" id="ARBA00023136"/>
    </source>
</evidence>
<evidence type="ECO:0000313" key="10">
    <source>
        <dbReference type="EMBL" id="PVY83755.1"/>
    </source>
</evidence>
<dbReference type="PANTHER" id="PTHR33910:SF1">
    <property type="entry name" value="PROTEIN TRANSLOCASE SUBUNIT SECE"/>
    <property type="match status" value="1"/>
</dbReference>
<keyword evidence="5" id="KW-0653">Protein transport</keyword>
<organism evidence="10 11">
    <name type="scientific">Convivina intestini</name>
    <dbReference type="NCBI Taxonomy" id="1505726"/>
    <lineage>
        <taxon>Bacteria</taxon>
        <taxon>Bacillati</taxon>
        <taxon>Bacillota</taxon>
        <taxon>Bacilli</taxon>
        <taxon>Lactobacillales</taxon>
        <taxon>Lactobacillaceae</taxon>
        <taxon>Convivina</taxon>
    </lineage>
</organism>
<dbReference type="Pfam" id="PF00584">
    <property type="entry name" value="SecE"/>
    <property type="match status" value="1"/>
</dbReference>
<keyword evidence="11" id="KW-1185">Reference proteome</keyword>
<keyword evidence="2" id="KW-0813">Transport</keyword>
<dbReference type="GO" id="GO:0006886">
    <property type="term" value="P:intracellular protein transport"/>
    <property type="evidence" value="ECO:0007669"/>
    <property type="project" value="InterPro"/>
</dbReference>
<keyword evidence="4 9" id="KW-0812">Transmembrane</keyword>
<keyword evidence="7" id="KW-0811">Translocation</keyword>
<dbReference type="OrthoDB" id="9813233at2"/>
<sequence length="58" mass="6422">MITYFKNVAAEMHKVTWLTGEQTSKETVAVLAVSAFFAIVVGSSDWILQQLVNLLLAH</sequence>
<evidence type="ECO:0000256" key="4">
    <source>
        <dbReference type="ARBA" id="ARBA00022692"/>
    </source>
</evidence>
<reference evidence="10 11" key="1">
    <citation type="submission" date="2018-04" db="EMBL/GenBank/DDBJ databases">
        <title>Genomic Encyclopedia of Type Strains, Phase IV (KMG-IV): sequencing the most valuable type-strain genomes for metagenomic binning, comparative biology and taxonomic classification.</title>
        <authorList>
            <person name="Goeker M."/>
        </authorList>
    </citation>
    <scope>NUCLEOTIDE SEQUENCE [LARGE SCALE GENOMIC DNA]</scope>
    <source>
        <strain evidence="10 11">DSM 28795</strain>
    </source>
</reference>
<evidence type="ECO:0000256" key="5">
    <source>
        <dbReference type="ARBA" id="ARBA00022927"/>
    </source>
</evidence>
<name>A0A2U1D7V6_9LACO</name>
<comment type="subcellular location">
    <subcellularLocation>
        <location evidence="1">Membrane</location>
    </subcellularLocation>
</comment>
<keyword evidence="3" id="KW-1003">Cell membrane</keyword>
<evidence type="ECO:0000313" key="11">
    <source>
        <dbReference type="Proteomes" id="UP000245433"/>
    </source>
</evidence>
<evidence type="ECO:0000256" key="1">
    <source>
        <dbReference type="ARBA" id="ARBA00004370"/>
    </source>
</evidence>
<dbReference type="InterPro" id="IPR038379">
    <property type="entry name" value="SecE_sf"/>
</dbReference>
<dbReference type="PANTHER" id="PTHR33910">
    <property type="entry name" value="PROTEIN TRANSLOCASE SUBUNIT SECE"/>
    <property type="match status" value="1"/>
</dbReference>
<dbReference type="GO" id="GO:0005886">
    <property type="term" value="C:plasma membrane"/>
    <property type="evidence" value="ECO:0007669"/>
    <property type="project" value="TreeGrafter"/>
</dbReference>
<evidence type="ECO:0000256" key="7">
    <source>
        <dbReference type="ARBA" id="ARBA00023010"/>
    </source>
</evidence>
<dbReference type="GO" id="GO:0043952">
    <property type="term" value="P:protein transport by the Sec complex"/>
    <property type="evidence" value="ECO:0007669"/>
    <property type="project" value="TreeGrafter"/>
</dbReference>